<feature type="disulfide bond" evidence="5">
    <location>
        <begin position="1181"/>
        <end position="1242"/>
    </location>
</feature>
<accession>A0ABM1FAN6</accession>
<evidence type="ECO:0000256" key="2">
    <source>
        <dbReference type="ARBA" id="ARBA00022737"/>
    </source>
</evidence>
<dbReference type="Proteomes" id="UP000695022">
    <property type="component" value="Unplaced"/>
</dbReference>
<feature type="domain" description="SRCR" evidence="7">
    <location>
        <begin position="32"/>
        <end position="131"/>
    </location>
</feature>
<feature type="disulfide bond" evidence="5">
    <location>
        <begin position="402"/>
        <end position="463"/>
    </location>
</feature>
<dbReference type="SMART" id="SM00202">
    <property type="entry name" value="SR"/>
    <property type="match status" value="14"/>
</dbReference>
<feature type="disulfide bond" evidence="5">
    <location>
        <begin position="210"/>
        <end position="220"/>
    </location>
</feature>
<feature type="disulfide bond" evidence="5">
    <location>
        <begin position="962"/>
        <end position="1023"/>
    </location>
</feature>
<feature type="disulfide bond" evidence="5">
    <location>
        <begin position="100"/>
        <end position="110"/>
    </location>
</feature>
<dbReference type="SUPFAM" id="SSF56487">
    <property type="entry name" value="SRCR-like"/>
    <property type="match status" value="14"/>
</dbReference>
<feature type="domain" description="SRCR" evidence="7">
    <location>
        <begin position="364"/>
        <end position="464"/>
    </location>
</feature>
<dbReference type="GeneID" id="106821279"/>
<evidence type="ECO:0000256" key="1">
    <source>
        <dbReference type="ARBA" id="ARBA00022729"/>
    </source>
</evidence>
<feature type="domain" description="SRCR" evidence="7">
    <location>
        <begin position="809"/>
        <end position="908"/>
    </location>
</feature>
<evidence type="ECO:0000313" key="9">
    <source>
        <dbReference type="RefSeq" id="XP_014681507.1"/>
    </source>
</evidence>
<sequence length="1615" mass="175752">MGMRTFVAAVACAMVAGMLATSPPAVDVAVPTLMLNGGNATAGNVLIHHDGNWRHICDDEWTLVSGYVACRQLGYVSVSQVTIGAFFGQSTGFWLDDVSCTGTESRIENCTHGEWGVHNCENNEAAGVVCSNVSTPFEMQLSDERGVTGKYYGKVEIKYFGEWRYVCDDFWDMNDGLVVCRELGFDGVLAVTNRSLYGQHGKFWMDNVNCTGTETSLEQCDHSGWGKENCGEGEVAGVICDTVNASIEAAMPVTLRLTDNNETSGNLHILYNGEWRYICDDNWNIVDATIACQQLGFKAAADATSNSQFGGSGPYWLDEVRCAGNELRIEDCGHTNWGHDNCSPGEAAGVVCVNTVTPGGDYTVRLVNANSTSEGNVEVIRYGEWRYVCDDDWDIRDAIVVCRQLGYLTAKNVTVKSHYSPGSVSFWLDNVDCTGNEESIEQCTHRGWGINDCGTTEVAGVICSNETVDLNVRLMTSLGNVNKYFGMGQVMYGRKWYWICADDTWDMNEGAVICRQVGFSGVQSVGVNTQHATGRPVSMWVNNVTCRGTERNIAECDIDFGRKCMNNTIGTVQCTSRDAELEPPTVTIRLDGGNSSQGNVLVYHHYEWGFVCDDMWDYADSMVACKQLGFRAAANATIKSLFGPAENFWVDDVECNGTETSIQDCAHAGWGKENCGPSEAAGVSCTDTVTPVEVRLENHLGQHDTHYGNVQVFFANEWRHVCDSGWDTNSGLVICKQLGFTGVNTITKKSHYGIVSNFWLTNVTCSGTETQIDTCPHAMWGKVSCSAREAAGVICANPDVADVDPEGDIMIVGGDNRTFGNVMIFHESRWLSVCDDQWDEASGLVACRQLGFQNLNSVTRNSQHGRVSGYWLDDVRCKGTETMLSQCAHGGWGNNNCDNGEAAGVVCADTPSVTTPSAGESAPTLRLAGGASSHGNLQVLHAGEWRYICGDSWSMAAGNVACRQLGFSIALTVGLPEAHDVINPRYWMDRVHCSGSELRIEDCAHNGWGSRNCSLFEMATVQCSEDSGPASSTVRLIEGNATAGNVQVLHNNQWKYVCDDSWGFEDAQVACRQMGFRNVYNITKMSHFGGRNDYWLDDMECVGTESRLEDCRHSLWGTDDCSEAEVAGAVCTNETIRMGVRIISDLGDTTRNFGRVQVNHHSRWGWVCDDGWNEAAGRVVCRQLGYSGLERVSTGNSNITRGMSYWLETLRCNGGEAMLDECMHSPFSADSCSSRGFAGVVCTASVVHPTPGPGQSLRLSGGNASAGNVQVYHNNEWGYICDDGWDLVDGFVVCKQLGFSLAVRVSTGGDFGLEQSYWLDDVGCSGSEERLTDCPHPDWGANNCDSSEAAGVICSNGTVAGDVAPLRLVNGDTDNGYVQVFYENQWGYICDDHWDLSDGRVACKQLGFRNALSVQSNSGYGDVEPDFKIWLDDLQCSGFEHGISRCNHYGWGTHNCGGSEIAGVICTNANLPSDGDVRLVDGSRSSGSVQIYSESRWGYICDDEWDILDARVLCKQIGFTDAVRASVRSEFTRDFGGDEVFALDNVQCSGDESHIHLCAHAGRQDENCGPTEIAGVVCTNETTTEAGRHSPALKIGDTPTVTLPTEHHLSTLTNA</sequence>
<feature type="disulfide bond" evidence="5">
    <location>
        <begin position="389"/>
        <end position="453"/>
    </location>
</feature>
<keyword evidence="1 6" id="KW-0732">Signal</keyword>
<feature type="disulfide bond" evidence="5">
    <location>
        <begin position="546"/>
        <end position="556"/>
    </location>
</feature>
<keyword evidence="4" id="KW-0325">Glycoprotein</keyword>
<dbReference type="PANTHER" id="PTHR19331">
    <property type="entry name" value="SCAVENGER RECEPTOR DOMAIN-CONTAINING"/>
    <property type="match status" value="1"/>
</dbReference>
<feature type="disulfide bond" evidence="5">
    <location>
        <begin position="1168"/>
        <end position="1232"/>
    </location>
</feature>
<dbReference type="PROSITE" id="PS50287">
    <property type="entry name" value="SRCR_2"/>
    <property type="match status" value="14"/>
</dbReference>
<evidence type="ECO:0000256" key="5">
    <source>
        <dbReference type="PROSITE-ProRule" id="PRU00196"/>
    </source>
</evidence>
<name>A0ABM1FAN6_PRICU</name>
<dbReference type="PROSITE" id="PS00420">
    <property type="entry name" value="SRCR_1"/>
    <property type="match status" value="2"/>
</dbReference>
<feature type="domain" description="SRCR" evidence="7">
    <location>
        <begin position="1257"/>
        <end position="1355"/>
    </location>
</feature>
<feature type="disulfide bond" evidence="5">
    <location>
        <begin position="993"/>
        <end position="1003"/>
    </location>
</feature>
<evidence type="ECO:0000256" key="4">
    <source>
        <dbReference type="ARBA" id="ARBA00023180"/>
    </source>
</evidence>
<feature type="disulfide bond" evidence="5">
    <location>
        <begin position="322"/>
        <end position="332"/>
    </location>
</feature>
<feature type="domain" description="SRCR" evidence="7">
    <location>
        <begin position="255"/>
        <end position="353"/>
    </location>
</feature>
<dbReference type="InterPro" id="IPR001190">
    <property type="entry name" value="SRCR"/>
</dbReference>
<keyword evidence="8" id="KW-1185">Reference proteome</keyword>
<feature type="domain" description="SRCR" evidence="7">
    <location>
        <begin position="1366"/>
        <end position="1467"/>
    </location>
</feature>
<feature type="disulfide bond" evidence="5">
    <location>
        <begin position="1436"/>
        <end position="1446"/>
    </location>
</feature>
<proteinExistence type="predicted"/>
<feature type="domain" description="SRCR" evidence="7">
    <location>
        <begin position="139"/>
        <end position="241"/>
    </location>
</feature>
<feature type="disulfide bond" evidence="5">
    <location>
        <begin position="655"/>
        <end position="665"/>
    </location>
</feature>
<evidence type="ECO:0000256" key="6">
    <source>
        <dbReference type="SAM" id="SignalP"/>
    </source>
</evidence>
<feature type="domain" description="SRCR" evidence="7">
    <location>
        <begin position="694"/>
        <end position="796"/>
    </location>
</feature>
<dbReference type="Gene3D" id="3.10.250.10">
    <property type="entry name" value="SRCR-like domain"/>
    <property type="match status" value="14"/>
</dbReference>
<dbReference type="PANTHER" id="PTHR19331:SF465">
    <property type="entry name" value="EGG PEPTIDE SPERACT RECEPTOR"/>
    <property type="match status" value="1"/>
</dbReference>
<feature type="disulfide bond" evidence="5">
    <location>
        <begin position="433"/>
        <end position="443"/>
    </location>
</feature>
<dbReference type="Pfam" id="PF00530">
    <property type="entry name" value="SRCR"/>
    <property type="match status" value="14"/>
</dbReference>
<feature type="domain" description="SRCR" evidence="7">
    <location>
        <begin position="1477"/>
        <end position="1579"/>
    </location>
</feature>
<feature type="disulfide bond" evidence="5">
    <location>
        <begin position="765"/>
        <end position="775"/>
    </location>
</feature>
<evidence type="ECO:0000313" key="8">
    <source>
        <dbReference type="Proteomes" id="UP000695022"/>
    </source>
</evidence>
<feature type="disulfide bond" evidence="5">
    <location>
        <begin position="1324"/>
        <end position="1334"/>
    </location>
</feature>
<organism evidence="8 9">
    <name type="scientific">Priapulus caudatus</name>
    <name type="common">Priapulid worm</name>
    <dbReference type="NCBI Taxonomy" id="37621"/>
    <lineage>
        <taxon>Eukaryota</taxon>
        <taxon>Metazoa</taxon>
        <taxon>Ecdysozoa</taxon>
        <taxon>Scalidophora</taxon>
        <taxon>Priapulida</taxon>
        <taxon>Priapulimorpha</taxon>
        <taxon>Priapulimorphida</taxon>
        <taxon>Priapulidae</taxon>
        <taxon>Priapulus</taxon>
    </lineage>
</organism>
<feature type="disulfide bond" evidence="5">
    <location>
        <begin position="1548"/>
        <end position="1558"/>
    </location>
</feature>
<feature type="chain" id="PRO_5045703947" evidence="6">
    <location>
        <begin position="21"/>
        <end position="1615"/>
    </location>
</feature>
<feature type="disulfide bond" evidence="5">
    <location>
        <begin position="1101"/>
        <end position="1111"/>
    </location>
</feature>
<keyword evidence="2" id="KW-0677">Repeat</keyword>
<reference evidence="9" key="1">
    <citation type="submission" date="2025-08" db="UniProtKB">
        <authorList>
            <consortium name="RefSeq"/>
        </authorList>
    </citation>
    <scope>IDENTIFICATION</scope>
</reference>
<feature type="disulfide bond" evidence="5">
    <location>
        <begin position="1212"/>
        <end position="1222"/>
    </location>
</feature>
<feature type="domain" description="SRCR" evidence="7">
    <location>
        <begin position="588"/>
        <end position="686"/>
    </location>
</feature>
<keyword evidence="3 5" id="KW-1015">Disulfide bond</keyword>
<feature type="signal peptide" evidence="6">
    <location>
        <begin position="1"/>
        <end position="20"/>
    </location>
</feature>
<dbReference type="InterPro" id="IPR036772">
    <property type="entry name" value="SRCR-like_dom_sf"/>
</dbReference>
<feature type="disulfide bond" evidence="5">
    <location>
        <begin position="949"/>
        <end position="1013"/>
    </location>
</feature>
<dbReference type="RefSeq" id="XP_014681507.1">
    <property type="nucleotide sequence ID" value="XM_014826021.1"/>
</dbReference>
<feature type="domain" description="SRCR" evidence="7">
    <location>
        <begin position="925"/>
        <end position="1024"/>
    </location>
</feature>
<feature type="disulfide bond" evidence="5">
    <location>
        <begin position="877"/>
        <end position="887"/>
    </location>
</feature>
<evidence type="ECO:0000256" key="3">
    <source>
        <dbReference type="ARBA" id="ARBA00023157"/>
    </source>
</evidence>
<protein>
    <submittedName>
        <fullName evidence="9">Deleted in malignant brain tumors 1 protein-like</fullName>
    </submittedName>
</protein>
<feature type="disulfide bond" evidence="5">
    <location>
        <begin position="500"/>
        <end position="564"/>
    </location>
</feature>
<evidence type="ECO:0000259" key="7">
    <source>
        <dbReference type="PROSITE" id="PS50287"/>
    </source>
</evidence>
<feature type="domain" description="SRCR" evidence="7">
    <location>
        <begin position="1140"/>
        <end position="1243"/>
    </location>
</feature>
<feature type="domain" description="SRCR" evidence="7">
    <location>
        <begin position="1034"/>
        <end position="1132"/>
    </location>
</feature>
<dbReference type="PRINTS" id="PR00258">
    <property type="entry name" value="SPERACTRCPTR"/>
</dbReference>
<gene>
    <name evidence="9" type="primary">LOC106821279</name>
</gene>
<feature type="domain" description="SRCR" evidence="7">
    <location>
        <begin position="472"/>
        <end position="575"/>
    </location>
</feature>
<comment type="caution">
    <text evidence="5">Lacks conserved residue(s) required for the propagation of feature annotation.</text>
</comment>